<dbReference type="GO" id="GO:0005886">
    <property type="term" value="C:plasma membrane"/>
    <property type="evidence" value="ECO:0007669"/>
    <property type="project" value="UniProtKB-SubCell"/>
</dbReference>
<evidence type="ECO:0000256" key="5">
    <source>
        <dbReference type="ARBA" id="ARBA00022692"/>
    </source>
</evidence>
<dbReference type="Proteomes" id="UP000279909">
    <property type="component" value="Unassembled WGS sequence"/>
</dbReference>
<comment type="subcellular location">
    <subcellularLocation>
        <location evidence="1">Cell membrane</location>
        <topology evidence="1">Multi-pass membrane protein</topology>
    </subcellularLocation>
</comment>
<protein>
    <submittedName>
        <fullName evidence="9">DHA2 family efflux MFS transporter permease subunit</fullName>
    </submittedName>
</protein>
<evidence type="ECO:0000256" key="4">
    <source>
        <dbReference type="ARBA" id="ARBA00022475"/>
    </source>
</evidence>
<dbReference type="PRINTS" id="PR01036">
    <property type="entry name" value="TCRTETB"/>
</dbReference>
<evidence type="ECO:0000313" key="10">
    <source>
        <dbReference type="Proteomes" id="UP000279909"/>
    </source>
</evidence>
<evidence type="ECO:0000256" key="3">
    <source>
        <dbReference type="ARBA" id="ARBA00022448"/>
    </source>
</evidence>
<dbReference type="Pfam" id="PF07690">
    <property type="entry name" value="MFS_1"/>
    <property type="match status" value="1"/>
</dbReference>
<keyword evidence="5" id="KW-0812">Transmembrane</keyword>
<proteinExistence type="inferred from homology"/>
<dbReference type="SUPFAM" id="SSF103473">
    <property type="entry name" value="MFS general substrate transporter"/>
    <property type="match status" value="1"/>
</dbReference>
<dbReference type="OrthoDB" id="9816041at2"/>
<dbReference type="PANTHER" id="PTHR42718">
    <property type="entry name" value="MAJOR FACILITATOR SUPERFAMILY MULTIDRUG TRANSPORTER MFSC"/>
    <property type="match status" value="1"/>
</dbReference>
<accession>A0A3M8H859</accession>
<dbReference type="Gene3D" id="1.20.1720.10">
    <property type="entry name" value="Multidrug resistance protein D"/>
    <property type="match status" value="1"/>
</dbReference>
<dbReference type="CDD" id="cd17503">
    <property type="entry name" value="MFS_LmrB_MDR_like"/>
    <property type="match status" value="1"/>
</dbReference>
<keyword evidence="7" id="KW-0472">Membrane</keyword>
<keyword evidence="10" id="KW-1185">Reference proteome</keyword>
<evidence type="ECO:0000256" key="7">
    <source>
        <dbReference type="ARBA" id="ARBA00023136"/>
    </source>
</evidence>
<feature type="domain" description="Major facilitator superfamily (MFS) profile" evidence="8">
    <location>
        <begin position="14"/>
        <end position="487"/>
    </location>
</feature>
<dbReference type="AlphaFoldDB" id="A0A3M8H859"/>
<dbReference type="NCBIfam" id="TIGR00711">
    <property type="entry name" value="efflux_EmrB"/>
    <property type="match status" value="1"/>
</dbReference>
<dbReference type="EMBL" id="RHLQ01000023">
    <property type="protein sequence ID" value="RNC98622.1"/>
    <property type="molecule type" value="Genomic_DNA"/>
</dbReference>
<dbReference type="InterPro" id="IPR004638">
    <property type="entry name" value="EmrB-like"/>
</dbReference>
<evidence type="ECO:0000256" key="6">
    <source>
        <dbReference type="ARBA" id="ARBA00022989"/>
    </source>
</evidence>
<keyword evidence="6" id="KW-1133">Transmembrane helix</keyword>
<comment type="similarity">
    <text evidence="2">Belongs to the major facilitator superfamily. EmrB family.</text>
</comment>
<dbReference type="RefSeq" id="WP_122972215.1">
    <property type="nucleotide sequence ID" value="NZ_RHLQ01000023.1"/>
</dbReference>
<comment type="caution">
    <text evidence="9">The sequence shown here is derived from an EMBL/GenBank/DDBJ whole genome shotgun (WGS) entry which is preliminary data.</text>
</comment>
<organism evidence="9 10">
    <name type="scientific">Lysinibacillus halotolerans</name>
    <dbReference type="NCBI Taxonomy" id="1368476"/>
    <lineage>
        <taxon>Bacteria</taxon>
        <taxon>Bacillati</taxon>
        <taxon>Bacillota</taxon>
        <taxon>Bacilli</taxon>
        <taxon>Bacillales</taxon>
        <taxon>Bacillaceae</taxon>
        <taxon>Lysinibacillus</taxon>
    </lineage>
</organism>
<evidence type="ECO:0000313" key="9">
    <source>
        <dbReference type="EMBL" id="RNC98622.1"/>
    </source>
</evidence>
<reference evidence="9 10" key="1">
    <citation type="journal article" date="2014" name="Int. J. Syst. Evol. Microbiol.">
        <title>Lysinibacillus halotolerans sp. nov., isolated from saline-alkaline soil.</title>
        <authorList>
            <person name="Kong D."/>
            <person name="Wang Y."/>
            <person name="Zhao B."/>
            <person name="Li Y."/>
            <person name="Song J."/>
            <person name="Zhai Y."/>
            <person name="Zhang C."/>
            <person name="Wang H."/>
            <person name="Chen X."/>
            <person name="Zhao B."/>
            <person name="Ruan Z."/>
        </authorList>
    </citation>
    <scope>NUCLEOTIDE SEQUENCE [LARGE SCALE GENOMIC DNA]</scope>
    <source>
        <strain evidence="9 10">MCCC 1A12703</strain>
    </source>
</reference>
<evidence type="ECO:0000256" key="2">
    <source>
        <dbReference type="ARBA" id="ARBA00008537"/>
    </source>
</evidence>
<evidence type="ECO:0000256" key="1">
    <source>
        <dbReference type="ARBA" id="ARBA00004651"/>
    </source>
</evidence>
<gene>
    <name evidence="9" type="ORF">EC501_10325</name>
</gene>
<keyword evidence="4" id="KW-1003">Cell membrane</keyword>
<dbReference type="InterPro" id="IPR036259">
    <property type="entry name" value="MFS_trans_sf"/>
</dbReference>
<dbReference type="PANTHER" id="PTHR42718:SF9">
    <property type="entry name" value="MAJOR FACILITATOR SUPERFAMILY MULTIDRUG TRANSPORTER MFSC"/>
    <property type="match status" value="1"/>
</dbReference>
<dbReference type="InterPro" id="IPR020846">
    <property type="entry name" value="MFS_dom"/>
</dbReference>
<name>A0A3M8H859_9BACI</name>
<dbReference type="InterPro" id="IPR011701">
    <property type="entry name" value="MFS"/>
</dbReference>
<dbReference type="Gene3D" id="1.20.1250.20">
    <property type="entry name" value="MFS general substrate transporter like domains"/>
    <property type="match status" value="1"/>
</dbReference>
<dbReference type="GO" id="GO:0022857">
    <property type="term" value="F:transmembrane transporter activity"/>
    <property type="evidence" value="ECO:0007669"/>
    <property type="project" value="InterPro"/>
</dbReference>
<dbReference type="PROSITE" id="PS50850">
    <property type="entry name" value="MFS"/>
    <property type="match status" value="1"/>
</dbReference>
<sequence>MGNEQILKKPPYLMIGILFVGAFVAFLNNTLLNVALPTIMVDLKVEYTTVQWLTTGYMLVSGVLIPASAFLITRFKTRPLFIFAMSVFAIGTLLAAIAPNFGVLLAGRMIQAVGSSVMAPILMNVMLISFPVEKRGSAMGVFGLVMVAAPAIGPTLSGWIVEHYDWRVLFEMILPIAIISLLLSIWKLENVLPNKKVTLDYLSIVLSTIGFGGILYGFSTAGSHGWTDPIVITTIVVGVIGVILFVVRQLKIEKPVLSMEIFKSPLFALSAIISAVLAMAMMGGMILTPAYVQNIRGIEPFESGLMMLPGAIVMAIMSPITGRLFDKFGPRILAMIGLTITAISTYYLSELQVDSTYFYIIFVYTIRMVGISLVMMPIMTNGLNSLPLRLNPHGTAANNTIQQVAGSIGTAVLVAIMNARTTATGEDLAAQAQANATGPMSEEQMATLQAQITQQALLDGIQYSFVIAAIITVVALVLSFFLRRAKSPEAVAANDKALKDANVSKANV</sequence>
<keyword evidence="3" id="KW-0813">Transport</keyword>
<evidence type="ECO:0000259" key="8">
    <source>
        <dbReference type="PROSITE" id="PS50850"/>
    </source>
</evidence>